<dbReference type="OrthoDB" id="2962349at2"/>
<evidence type="ECO:0000313" key="2">
    <source>
        <dbReference type="Proteomes" id="UP000093902"/>
    </source>
</evidence>
<comment type="caution">
    <text evidence="1">The sequence shown here is derived from an EMBL/GenBank/DDBJ whole genome shotgun (WGS) entry which is preliminary data.</text>
</comment>
<accession>A0A1A0RIS5</accession>
<keyword evidence="1" id="KW-0575">Peroxidase</keyword>
<reference evidence="2" key="1">
    <citation type="submission" date="2016-06" db="EMBL/GenBank/DDBJ databases">
        <authorList>
            <person name="Sutton G."/>
            <person name="Brinkac L."/>
            <person name="Sanka R."/>
            <person name="Adams M."/>
            <person name="Lau E."/>
            <person name="Mehaffy C."/>
            <person name="Tameris M."/>
            <person name="Hatherill M."/>
            <person name="Hanekom W."/>
            <person name="Mahomed H."/>
            <person name="Mcshane H."/>
        </authorList>
    </citation>
    <scope>NUCLEOTIDE SEQUENCE [LARGE SCALE GENOMIC DNA]</scope>
    <source>
        <strain evidence="2">852002-51209_SCH5440388</strain>
    </source>
</reference>
<name>A0A1A0RIS5_MYCPR</name>
<dbReference type="AlphaFoldDB" id="A0A1A0RIS5"/>
<keyword evidence="1" id="KW-0560">Oxidoreductase</keyword>
<sequence>MHSDVETLHEACLRDLGDPQRWFSPLGYPDSLALCVIHSIYSTGAQHASVEKVIARYRGYRAAQGADADTDGVVELLENIAELGGPDSWATQIGNRRPTSTTANAPLKSVAVEQVAEALVSLDVRTSADLRALVEEDDRREQVAKAWCAVPGQRSGVTWEYTLKLTQIPGSRAGRVVAAYVARQIGPVSAECAAEMVREVAVSADWDAFALDHAIWRFESGRPHQRDLVS</sequence>
<gene>
    <name evidence="1" type="ORF">A5792_00315</name>
</gene>
<dbReference type="STRING" id="43304.GCA_001403655_02816"/>
<dbReference type="RefSeq" id="WP_064928475.1">
    <property type="nucleotide sequence ID" value="NZ_LZSO01000001.1"/>
</dbReference>
<protein>
    <submittedName>
        <fullName evidence="1">Heme peroxidase</fullName>
    </submittedName>
</protein>
<evidence type="ECO:0000313" key="1">
    <source>
        <dbReference type="EMBL" id="OBB34416.1"/>
    </source>
</evidence>
<dbReference type="GO" id="GO:0004601">
    <property type="term" value="F:peroxidase activity"/>
    <property type="evidence" value="ECO:0007669"/>
    <property type="project" value="UniProtKB-KW"/>
</dbReference>
<dbReference type="Proteomes" id="UP000093902">
    <property type="component" value="Unassembled WGS sequence"/>
</dbReference>
<organism evidence="1 2">
    <name type="scientific">Mycolicibacterium peregrinum</name>
    <name type="common">Mycobacterium peregrinum</name>
    <dbReference type="NCBI Taxonomy" id="43304"/>
    <lineage>
        <taxon>Bacteria</taxon>
        <taxon>Bacillati</taxon>
        <taxon>Actinomycetota</taxon>
        <taxon>Actinomycetes</taxon>
        <taxon>Mycobacteriales</taxon>
        <taxon>Mycobacteriaceae</taxon>
        <taxon>Mycolicibacterium</taxon>
    </lineage>
</organism>
<proteinExistence type="predicted"/>
<dbReference type="EMBL" id="LZSO01000001">
    <property type="protein sequence ID" value="OBB34416.1"/>
    <property type="molecule type" value="Genomic_DNA"/>
</dbReference>